<evidence type="ECO:0000313" key="11">
    <source>
        <dbReference type="EMBL" id="PNR95450.1"/>
    </source>
</evidence>
<comment type="similarity">
    <text evidence="9">Belongs to the acetylglutamate kinase family. ArgB subfamily.</text>
</comment>
<keyword evidence="6 9" id="KW-0418">Kinase</keyword>
<dbReference type="InterPro" id="IPR041727">
    <property type="entry name" value="NAGK-C"/>
</dbReference>
<feature type="binding site" evidence="9">
    <location>
        <position position="92"/>
    </location>
    <ligand>
        <name>substrate</name>
    </ligand>
</feature>
<keyword evidence="3 9" id="KW-0028">Amino-acid biosynthesis</keyword>
<evidence type="ECO:0000256" key="7">
    <source>
        <dbReference type="ARBA" id="ARBA00022840"/>
    </source>
</evidence>
<dbReference type="GO" id="GO:0042450">
    <property type="term" value="P:L-arginine biosynthetic process via ornithine"/>
    <property type="evidence" value="ECO:0007669"/>
    <property type="project" value="UniProtKB-UniRule"/>
</dbReference>
<dbReference type="CDD" id="cd04250">
    <property type="entry name" value="AAK_NAGK-C"/>
    <property type="match status" value="1"/>
</dbReference>
<keyword evidence="4 9" id="KW-0808">Transferase</keyword>
<feature type="binding site" evidence="9">
    <location>
        <begin position="70"/>
        <end position="71"/>
    </location>
    <ligand>
        <name>substrate</name>
    </ligand>
</feature>
<feature type="site" description="Transition state stabilizer" evidence="9">
    <location>
        <position position="35"/>
    </location>
</feature>
<dbReference type="GO" id="GO:0005524">
    <property type="term" value="F:ATP binding"/>
    <property type="evidence" value="ECO:0007669"/>
    <property type="project" value="UniProtKB-UniRule"/>
</dbReference>
<dbReference type="GO" id="GO:0005737">
    <property type="term" value="C:cytoplasm"/>
    <property type="evidence" value="ECO:0007669"/>
    <property type="project" value="UniProtKB-SubCell"/>
</dbReference>
<dbReference type="Proteomes" id="UP000236434">
    <property type="component" value="Unassembled WGS sequence"/>
</dbReference>
<dbReference type="EMBL" id="AZRL01000021">
    <property type="protein sequence ID" value="PNR95450.1"/>
    <property type="molecule type" value="Genomic_DNA"/>
</dbReference>
<dbReference type="EC" id="2.7.2.8" evidence="9"/>
<evidence type="ECO:0000256" key="9">
    <source>
        <dbReference type="HAMAP-Rule" id="MF_00082"/>
    </source>
</evidence>
<dbReference type="PANTHER" id="PTHR23342:SF0">
    <property type="entry name" value="N-ACETYLGLUTAMATE SYNTHASE, MITOCHONDRIAL"/>
    <property type="match status" value="1"/>
</dbReference>
<evidence type="ECO:0000256" key="4">
    <source>
        <dbReference type="ARBA" id="ARBA00022679"/>
    </source>
</evidence>
<gene>
    <name evidence="9" type="primary">argB</name>
    <name evidence="11" type="ORF">X929_07550</name>
</gene>
<comment type="pathway">
    <text evidence="1 9">Amino-acid biosynthesis; L-arginine biosynthesis; N(2)-acetyl-L-ornithine from L-glutamate: step 2/4.</text>
</comment>
<keyword evidence="2 9" id="KW-0055">Arginine biosynthesis</keyword>
<organism evidence="11 12">
    <name type="scientific">Petrotoga olearia DSM 13574</name>
    <dbReference type="NCBI Taxonomy" id="1122955"/>
    <lineage>
        <taxon>Bacteria</taxon>
        <taxon>Thermotogati</taxon>
        <taxon>Thermotogota</taxon>
        <taxon>Thermotogae</taxon>
        <taxon>Petrotogales</taxon>
        <taxon>Petrotogaceae</taxon>
        <taxon>Petrotoga</taxon>
    </lineage>
</organism>
<evidence type="ECO:0000256" key="5">
    <source>
        <dbReference type="ARBA" id="ARBA00022741"/>
    </source>
</evidence>
<sequence length="299" mass="32337">MIKAEKFSDEISKAEVLVEALPYIKKFAGSIAVIKFGGNAMKDSQIKSMVAKDIVLMKYVGLNPVVVHGGGPDINKMLTSLNIETKFVNGLRVTDEKVMEIVEMVLVGKVNKEITSLINKIGGKAVGLSGKDANLLLADKDLSQGDLGYVGKLINVNKEVILNLIEKDYIPVIAPCAIGKDGKTYNVNADMAAGKIASSLNADKFVLLTDVEGILKNKEDEESVISRLSYNEAKGLLNSEFITGGMIPKLKCCIQALEDGVKRAHIIDGRIPHALLLEIYTDKGVGTMIAKEVYDNDNL</sequence>
<dbReference type="PIRSF" id="PIRSF000728">
    <property type="entry name" value="NAGK"/>
    <property type="match status" value="1"/>
</dbReference>
<evidence type="ECO:0000256" key="8">
    <source>
        <dbReference type="ARBA" id="ARBA00048141"/>
    </source>
</evidence>
<dbReference type="Pfam" id="PF00696">
    <property type="entry name" value="AA_kinase"/>
    <property type="match status" value="1"/>
</dbReference>
<dbReference type="SUPFAM" id="SSF53633">
    <property type="entry name" value="Carbamate kinase-like"/>
    <property type="match status" value="1"/>
</dbReference>
<dbReference type="FunFam" id="3.40.1160.10:FF:000004">
    <property type="entry name" value="Acetylglutamate kinase"/>
    <property type="match status" value="1"/>
</dbReference>
<dbReference type="PANTHER" id="PTHR23342">
    <property type="entry name" value="N-ACETYLGLUTAMATE SYNTHASE"/>
    <property type="match status" value="1"/>
</dbReference>
<proteinExistence type="inferred from homology"/>
<dbReference type="InterPro" id="IPR036393">
    <property type="entry name" value="AceGlu_kinase-like_sf"/>
</dbReference>
<dbReference type="GO" id="GO:0003991">
    <property type="term" value="F:acetylglutamate kinase activity"/>
    <property type="evidence" value="ECO:0007669"/>
    <property type="project" value="UniProtKB-UniRule"/>
</dbReference>
<evidence type="ECO:0000256" key="2">
    <source>
        <dbReference type="ARBA" id="ARBA00022571"/>
    </source>
</evidence>
<dbReference type="PRINTS" id="PR00474">
    <property type="entry name" value="GLU5KINASE"/>
</dbReference>
<evidence type="ECO:0000256" key="1">
    <source>
        <dbReference type="ARBA" id="ARBA00004828"/>
    </source>
</evidence>
<dbReference type="AlphaFoldDB" id="A0A2K1NY41"/>
<comment type="subcellular location">
    <subcellularLocation>
        <location evidence="9">Cytoplasm</location>
    </subcellularLocation>
</comment>
<accession>A0A2K1NY41</accession>
<feature type="binding site" evidence="9">
    <location>
        <position position="186"/>
    </location>
    <ligand>
        <name>substrate</name>
    </ligand>
</feature>
<reference evidence="11 12" key="1">
    <citation type="submission" date="2013-12" db="EMBL/GenBank/DDBJ databases">
        <title>Comparative genomics of Petrotoga isolates.</title>
        <authorList>
            <person name="Nesbo C.L."/>
            <person name="Charchuk R."/>
            <person name="Chow K."/>
        </authorList>
    </citation>
    <scope>NUCLEOTIDE SEQUENCE [LARGE SCALE GENOMIC DNA]</scope>
    <source>
        <strain evidence="11 12">DSM 13574</strain>
    </source>
</reference>
<dbReference type="InterPro" id="IPR004662">
    <property type="entry name" value="AcgluKinase_fam"/>
</dbReference>
<dbReference type="RefSeq" id="WP_103067369.1">
    <property type="nucleotide sequence ID" value="NZ_AZRL01000021.1"/>
</dbReference>
<evidence type="ECO:0000259" key="10">
    <source>
        <dbReference type="Pfam" id="PF00696"/>
    </source>
</evidence>
<keyword evidence="9" id="KW-0963">Cytoplasm</keyword>
<feature type="site" description="Transition state stabilizer" evidence="9">
    <location>
        <position position="249"/>
    </location>
</feature>
<evidence type="ECO:0000313" key="12">
    <source>
        <dbReference type="Proteomes" id="UP000236434"/>
    </source>
</evidence>
<comment type="caution">
    <text evidence="11">The sequence shown here is derived from an EMBL/GenBank/DDBJ whole genome shotgun (WGS) entry which is preliminary data.</text>
</comment>
<evidence type="ECO:0000256" key="3">
    <source>
        <dbReference type="ARBA" id="ARBA00022605"/>
    </source>
</evidence>
<dbReference type="NCBIfam" id="TIGR00761">
    <property type="entry name" value="argB"/>
    <property type="match status" value="1"/>
</dbReference>
<evidence type="ECO:0000256" key="6">
    <source>
        <dbReference type="ARBA" id="ARBA00022777"/>
    </source>
</evidence>
<protein>
    <recommendedName>
        <fullName evidence="9">Acetylglutamate kinase</fullName>
        <ecNumber evidence="9">2.7.2.8</ecNumber>
    </recommendedName>
    <alternativeName>
        <fullName evidence="9">N-acetyl-L-glutamate 5-phosphotransferase</fullName>
    </alternativeName>
    <alternativeName>
        <fullName evidence="9">NAG kinase</fullName>
        <shortName evidence="9">NAGK</shortName>
    </alternativeName>
</protein>
<dbReference type="InterPro" id="IPR001048">
    <property type="entry name" value="Asp/Glu/Uridylate_kinase"/>
</dbReference>
<name>A0A2K1NY41_9BACT</name>
<comment type="function">
    <text evidence="9">Catalyzes the ATP-dependent phosphorylation of N-acetyl-L-glutamate.</text>
</comment>
<dbReference type="UniPathway" id="UPA00068">
    <property type="reaction ID" value="UER00107"/>
</dbReference>
<keyword evidence="5 9" id="KW-0547">Nucleotide-binding</keyword>
<dbReference type="InterPro" id="IPR001057">
    <property type="entry name" value="Glu/AcGlu_kinase"/>
</dbReference>
<dbReference type="OrthoDB" id="9803155at2"/>
<dbReference type="Gene3D" id="3.40.1160.10">
    <property type="entry name" value="Acetylglutamate kinase-like"/>
    <property type="match status" value="1"/>
</dbReference>
<keyword evidence="7 9" id="KW-0067">ATP-binding</keyword>
<dbReference type="InterPro" id="IPR037528">
    <property type="entry name" value="ArgB"/>
</dbReference>
<feature type="domain" description="Aspartate/glutamate/uridylate kinase" evidence="10">
    <location>
        <begin position="31"/>
        <end position="268"/>
    </location>
</feature>
<dbReference type="HAMAP" id="MF_00082">
    <property type="entry name" value="ArgB"/>
    <property type="match status" value="1"/>
</dbReference>
<comment type="catalytic activity">
    <reaction evidence="8 9">
        <text>N-acetyl-L-glutamate + ATP = N-acetyl-L-glutamyl 5-phosphate + ADP</text>
        <dbReference type="Rhea" id="RHEA:14629"/>
        <dbReference type="ChEBI" id="CHEBI:30616"/>
        <dbReference type="ChEBI" id="CHEBI:44337"/>
        <dbReference type="ChEBI" id="CHEBI:57936"/>
        <dbReference type="ChEBI" id="CHEBI:456216"/>
        <dbReference type="EC" id="2.7.2.8"/>
    </reaction>
</comment>